<keyword evidence="4 6" id="KW-1133">Transmembrane helix</keyword>
<dbReference type="RefSeq" id="WP_073154759.1">
    <property type="nucleotide sequence ID" value="NZ_FQVL01000005.1"/>
</dbReference>
<feature type="transmembrane region" description="Helical" evidence="6">
    <location>
        <begin position="125"/>
        <end position="145"/>
    </location>
</feature>
<comment type="subcellular location">
    <subcellularLocation>
        <location evidence="1">Cell membrane</location>
        <topology evidence="1">Multi-pass membrane protein</topology>
    </subcellularLocation>
</comment>
<dbReference type="Pfam" id="PF13440">
    <property type="entry name" value="Polysacc_synt_3"/>
    <property type="match status" value="1"/>
</dbReference>
<feature type="transmembrane region" description="Helical" evidence="6">
    <location>
        <begin position="180"/>
        <end position="201"/>
    </location>
</feature>
<proteinExistence type="predicted"/>
<feature type="transmembrane region" description="Helical" evidence="6">
    <location>
        <begin position="85"/>
        <end position="105"/>
    </location>
</feature>
<dbReference type="InterPro" id="IPR050833">
    <property type="entry name" value="Poly_Biosynth_Transport"/>
</dbReference>
<evidence type="ECO:0000256" key="3">
    <source>
        <dbReference type="ARBA" id="ARBA00022692"/>
    </source>
</evidence>
<sequence length="487" mass="54443">MKQYIKRLFSDSAAFAVATMGNKLVAALLVPVFTRYLHQDGQMADWGLTNSYTLILTYLCILGTDAAMAFFFFDAKDERERKIYLTNAIMFSAGICLVFTLISFFAGESLAKLIFKTNHDYSQLFTVATLATLGAIIIQHLLGYARYGRRVWLFNSFSMGYVIGSSLLSVWFVVEGQGVLGLFYGQLIGQCSVALILLIIFRKEFVFQPSGKHLGDLISYGAPLLPTLLSFWIITTISQPMVYYLSSVHDADILAVCLRLASIIVLVTSPFQLAWRPFSMSIKDREDAPQVYSLVGRALLVVGTLAIMILTFFMDPLYQIFAGRPDLASGYIYVWLLSLGTLFNVLHTVFGVGLLIKKQTKKISQSFLVAAIVYLLGNILLIPLFGLWGAVSMTVVAYLVVILFVYRQNQKIYPVDFRFGSMLIYITVYLLAMIGITWVQLNNFANQWIYYLIALMIVLLTAIASQLLPLAALNRLSALLPKLGGKR</sequence>
<feature type="transmembrane region" description="Helical" evidence="6">
    <location>
        <begin position="213"/>
        <end position="233"/>
    </location>
</feature>
<gene>
    <name evidence="7" type="ORF">SAMN05444392_105148</name>
</gene>
<evidence type="ECO:0000313" key="8">
    <source>
        <dbReference type="Proteomes" id="UP000184476"/>
    </source>
</evidence>
<evidence type="ECO:0000256" key="1">
    <source>
        <dbReference type="ARBA" id="ARBA00004651"/>
    </source>
</evidence>
<evidence type="ECO:0000256" key="5">
    <source>
        <dbReference type="ARBA" id="ARBA00023136"/>
    </source>
</evidence>
<dbReference type="OrthoDB" id="3249502at2"/>
<feature type="transmembrane region" description="Helical" evidence="6">
    <location>
        <begin position="12"/>
        <end position="33"/>
    </location>
</feature>
<feature type="transmembrane region" description="Helical" evidence="6">
    <location>
        <begin position="294"/>
        <end position="313"/>
    </location>
</feature>
<feature type="transmembrane region" description="Helical" evidence="6">
    <location>
        <begin position="417"/>
        <end position="436"/>
    </location>
</feature>
<feature type="transmembrane region" description="Helical" evidence="6">
    <location>
        <begin position="448"/>
        <end position="473"/>
    </location>
</feature>
<evidence type="ECO:0000256" key="6">
    <source>
        <dbReference type="SAM" id="Phobius"/>
    </source>
</evidence>
<evidence type="ECO:0000256" key="2">
    <source>
        <dbReference type="ARBA" id="ARBA00022475"/>
    </source>
</evidence>
<dbReference type="Proteomes" id="UP000184476">
    <property type="component" value="Unassembled WGS sequence"/>
</dbReference>
<keyword evidence="2" id="KW-1003">Cell membrane</keyword>
<dbReference type="GO" id="GO:0005886">
    <property type="term" value="C:plasma membrane"/>
    <property type="evidence" value="ECO:0007669"/>
    <property type="project" value="UniProtKB-SubCell"/>
</dbReference>
<keyword evidence="8" id="KW-1185">Reference proteome</keyword>
<dbReference type="PANTHER" id="PTHR30250:SF11">
    <property type="entry name" value="O-ANTIGEN TRANSPORTER-RELATED"/>
    <property type="match status" value="1"/>
</dbReference>
<dbReference type="EMBL" id="FQVL01000005">
    <property type="protein sequence ID" value="SHE96283.1"/>
    <property type="molecule type" value="Genomic_DNA"/>
</dbReference>
<feature type="transmembrane region" description="Helical" evidence="6">
    <location>
        <begin position="363"/>
        <end position="381"/>
    </location>
</feature>
<accession>A0A1M4XSM5</accession>
<organism evidence="7 8">
    <name type="scientific">Seinonella peptonophila</name>
    <dbReference type="NCBI Taxonomy" id="112248"/>
    <lineage>
        <taxon>Bacteria</taxon>
        <taxon>Bacillati</taxon>
        <taxon>Bacillota</taxon>
        <taxon>Bacilli</taxon>
        <taxon>Bacillales</taxon>
        <taxon>Thermoactinomycetaceae</taxon>
        <taxon>Seinonella</taxon>
    </lineage>
</organism>
<feature type="transmembrane region" description="Helical" evidence="6">
    <location>
        <begin position="53"/>
        <end position="73"/>
    </location>
</feature>
<name>A0A1M4XSM5_9BACL</name>
<dbReference type="AlphaFoldDB" id="A0A1M4XSM5"/>
<feature type="transmembrane region" description="Helical" evidence="6">
    <location>
        <begin position="152"/>
        <end position="174"/>
    </location>
</feature>
<feature type="transmembrane region" description="Helical" evidence="6">
    <location>
        <begin position="387"/>
        <end position="405"/>
    </location>
</feature>
<protein>
    <submittedName>
        <fullName evidence="7">Membrane protein involved in the export of O-antigen and teichoic acid</fullName>
    </submittedName>
</protein>
<dbReference type="PANTHER" id="PTHR30250">
    <property type="entry name" value="PST FAMILY PREDICTED COLANIC ACID TRANSPORTER"/>
    <property type="match status" value="1"/>
</dbReference>
<reference evidence="7 8" key="1">
    <citation type="submission" date="2016-11" db="EMBL/GenBank/DDBJ databases">
        <authorList>
            <person name="Jaros S."/>
            <person name="Januszkiewicz K."/>
            <person name="Wedrychowicz H."/>
        </authorList>
    </citation>
    <scope>NUCLEOTIDE SEQUENCE [LARGE SCALE GENOMIC DNA]</scope>
    <source>
        <strain evidence="7 8">DSM 44666</strain>
    </source>
</reference>
<keyword evidence="5 6" id="KW-0472">Membrane</keyword>
<dbReference type="STRING" id="112248.SAMN05444392_105148"/>
<evidence type="ECO:0000256" key="4">
    <source>
        <dbReference type="ARBA" id="ARBA00022989"/>
    </source>
</evidence>
<evidence type="ECO:0000313" key="7">
    <source>
        <dbReference type="EMBL" id="SHE96283.1"/>
    </source>
</evidence>
<feature type="transmembrane region" description="Helical" evidence="6">
    <location>
        <begin position="333"/>
        <end position="356"/>
    </location>
</feature>
<keyword evidence="3 6" id="KW-0812">Transmembrane</keyword>
<feature type="transmembrane region" description="Helical" evidence="6">
    <location>
        <begin position="253"/>
        <end position="273"/>
    </location>
</feature>